<comment type="similarity">
    <text evidence="2">Belongs to the SAS10 family.</text>
</comment>
<keyword evidence="4" id="KW-0539">Nucleus</keyword>
<evidence type="ECO:0000256" key="2">
    <source>
        <dbReference type="ARBA" id="ARBA00010979"/>
    </source>
</evidence>
<evidence type="ECO:0000256" key="3">
    <source>
        <dbReference type="ARBA" id="ARBA00022553"/>
    </source>
</evidence>
<dbReference type="EMBL" id="KV454017">
    <property type="protein sequence ID" value="ODV93817.1"/>
    <property type="molecule type" value="Genomic_DNA"/>
</dbReference>
<dbReference type="AlphaFoldDB" id="A0A1E4TPZ3"/>
<gene>
    <name evidence="7" type="ORF">PACTADRAFT_86870</name>
</gene>
<protein>
    <recommendedName>
        <fullName evidence="6">Sas10 C-terminal domain-containing protein</fullName>
    </recommendedName>
</protein>
<keyword evidence="8" id="KW-1185">Reference proteome</keyword>
<feature type="region of interest" description="Disordered" evidence="5">
    <location>
        <begin position="1"/>
        <end position="20"/>
    </location>
</feature>
<dbReference type="PANTHER" id="PTHR13237">
    <property type="entry name" value="SOMETHING ABOUT SILENCING PROTEIN 10-RELATED"/>
    <property type="match status" value="1"/>
</dbReference>
<name>A0A1E4TPZ3_PACTA</name>
<organism evidence="7 8">
    <name type="scientific">Pachysolen tannophilus NRRL Y-2460</name>
    <dbReference type="NCBI Taxonomy" id="669874"/>
    <lineage>
        <taxon>Eukaryota</taxon>
        <taxon>Fungi</taxon>
        <taxon>Dikarya</taxon>
        <taxon>Ascomycota</taxon>
        <taxon>Saccharomycotina</taxon>
        <taxon>Pichiomycetes</taxon>
        <taxon>Pachysolenaceae</taxon>
        <taxon>Pachysolen</taxon>
    </lineage>
</organism>
<evidence type="ECO:0000256" key="1">
    <source>
        <dbReference type="ARBA" id="ARBA00004123"/>
    </source>
</evidence>
<feature type="compositionally biased region" description="Acidic residues" evidence="5">
    <location>
        <begin position="424"/>
        <end position="435"/>
    </location>
</feature>
<comment type="subcellular location">
    <subcellularLocation>
        <location evidence="1">Nucleus</location>
    </subcellularLocation>
</comment>
<evidence type="ECO:0000256" key="5">
    <source>
        <dbReference type="SAM" id="MobiDB-lite"/>
    </source>
</evidence>
<dbReference type="GO" id="GO:0000472">
    <property type="term" value="P:endonucleolytic cleavage to generate mature 5'-end of SSU-rRNA from (SSU-rRNA, 5.8S rRNA, LSU-rRNA)"/>
    <property type="evidence" value="ECO:0007669"/>
    <property type="project" value="EnsemblFungi"/>
</dbReference>
<feature type="region of interest" description="Disordered" evidence="5">
    <location>
        <begin position="542"/>
        <end position="563"/>
    </location>
</feature>
<feature type="region of interest" description="Disordered" evidence="5">
    <location>
        <begin position="38"/>
        <end position="110"/>
    </location>
</feature>
<keyword evidence="3" id="KW-0597">Phosphoprotein</keyword>
<dbReference type="STRING" id="669874.A0A1E4TPZ3"/>
<feature type="compositionally biased region" description="Acidic residues" evidence="5">
    <location>
        <begin position="63"/>
        <end position="77"/>
    </location>
</feature>
<accession>A0A1E4TPZ3</accession>
<evidence type="ECO:0000313" key="8">
    <source>
        <dbReference type="Proteomes" id="UP000094236"/>
    </source>
</evidence>
<dbReference type="Proteomes" id="UP000094236">
    <property type="component" value="Unassembled WGS sequence"/>
</dbReference>
<dbReference type="Pfam" id="PF04000">
    <property type="entry name" value="Sas10_Utp3"/>
    <property type="match status" value="1"/>
</dbReference>
<dbReference type="InterPro" id="IPR018972">
    <property type="entry name" value="Sas10_C_dom"/>
</dbReference>
<dbReference type="GO" id="GO:0042802">
    <property type="term" value="F:identical protein binding"/>
    <property type="evidence" value="ECO:0007669"/>
    <property type="project" value="EnsemblFungi"/>
</dbReference>
<dbReference type="Pfam" id="PF09368">
    <property type="entry name" value="Sas10"/>
    <property type="match status" value="1"/>
</dbReference>
<proteinExistence type="inferred from homology"/>
<feature type="compositionally biased region" description="Acidic residues" evidence="5">
    <location>
        <begin position="313"/>
        <end position="326"/>
    </location>
</feature>
<dbReference type="GO" id="GO:0000480">
    <property type="term" value="P:endonucleolytic cleavage in 5'-ETS of tricistronic rRNA transcript (SSU-rRNA, 5.8S rRNA, LSU-rRNA)"/>
    <property type="evidence" value="ECO:0007669"/>
    <property type="project" value="EnsemblFungi"/>
</dbReference>
<evidence type="ECO:0000313" key="7">
    <source>
        <dbReference type="EMBL" id="ODV93817.1"/>
    </source>
</evidence>
<feature type="region of interest" description="Disordered" evidence="5">
    <location>
        <begin position="301"/>
        <end position="334"/>
    </location>
</feature>
<reference evidence="8" key="1">
    <citation type="submission" date="2016-05" db="EMBL/GenBank/DDBJ databases">
        <title>Comparative genomics of biotechnologically important yeasts.</title>
        <authorList>
            <consortium name="DOE Joint Genome Institute"/>
            <person name="Riley R."/>
            <person name="Haridas S."/>
            <person name="Wolfe K.H."/>
            <person name="Lopes M.R."/>
            <person name="Hittinger C.T."/>
            <person name="Goker M."/>
            <person name="Salamov A."/>
            <person name="Wisecaver J."/>
            <person name="Long T.M."/>
            <person name="Aerts A.L."/>
            <person name="Barry K."/>
            <person name="Choi C."/>
            <person name="Clum A."/>
            <person name="Coughlan A.Y."/>
            <person name="Deshpande S."/>
            <person name="Douglass A.P."/>
            <person name="Hanson S.J."/>
            <person name="Klenk H.-P."/>
            <person name="Labutti K."/>
            <person name="Lapidus A."/>
            <person name="Lindquist E."/>
            <person name="Lipzen A."/>
            <person name="Meier-Kolthoff J.P."/>
            <person name="Ohm R.A."/>
            <person name="Otillar R.P."/>
            <person name="Pangilinan J."/>
            <person name="Peng Y."/>
            <person name="Rokas A."/>
            <person name="Rosa C.A."/>
            <person name="Scheuner C."/>
            <person name="Sibirny A.A."/>
            <person name="Slot J.C."/>
            <person name="Stielow J.B."/>
            <person name="Sun H."/>
            <person name="Kurtzman C.P."/>
            <person name="Blackwell M."/>
            <person name="Grigoriev I.V."/>
            <person name="Jeffries T.W."/>
        </authorList>
    </citation>
    <scope>NUCLEOTIDE SEQUENCE [LARGE SCALE GENOMIC DNA]</scope>
    <source>
        <strain evidence="8">NRRL Y-2460</strain>
    </source>
</reference>
<evidence type="ECO:0000256" key="4">
    <source>
        <dbReference type="ARBA" id="ARBA00023242"/>
    </source>
</evidence>
<feature type="compositionally biased region" description="Basic and acidic residues" evidence="5">
    <location>
        <begin position="80"/>
        <end position="89"/>
    </location>
</feature>
<dbReference type="GO" id="GO:0000447">
    <property type="term" value="P:endonucleolytic cleavage in ITS1 to separate SSU-rRNA from 5.8S rRNA and LSU-rRNA from tricistronic rRNA transcript (SSU-rRNA, 5.8S rRNA, LSU-rRNA)"/>
    <property type="evidence" value="ECO:0007669"/>
    <property type="project" value="EnsemblFungi"/>
</dbReference>
<sequence length="563" mass="65054">MARRARNSGRAEAAEEEIDLDEVDAFNKEREDKLEAKAGFNSKRRFGDDEDSEEEVMALSEEGSSDDEEEDNSDDAEFFGGKDELKELQEGENGWGHSKEAYYGGDDIVDENDDETAKLMEEEALRQQRKHLEELGMDDYMDEDMVEEWSKSKESHTDQPAKNILTDTTNAIDISTMDKDARLTLLKTSYPEFIPLTKELSMLNSKLQNLKTKYNEQSADEILKIKFTALSAYMGSISSYFAIFFSNLEKKELNFSIKDHPVMESILMTREVWRQAEEIPDEINMADTVEDEEEDELIISGEEEADEQKLESESESELDSENEEETKEEKKQDFNIDINKKRNIKRLAKKRSDEIDDVDAEEKKARKRTLRFYTSKIDQQQNKKDAKYTGDMDIPYKERLFERQQRLLSEAQKRGTEKYGAGVDLDDNDYDSEEERESKQINEVDDESYYNAIKGSKEAKKKLKIDNHKQAVKAAKEGKLAELQENVDEDGKRAINYQILKNKGLTPHRKKENRNSRVKKRLKYEKAKKKLNSIRSVFTGEQGPYAGEKTGIKKGLSRSVKLV</sequence>
<evidence type="ECO:0000259" key="6">
    <source>
        <dbReference type="Pfam" id="PF09368"/>
    </source>
</evidence>
<dbReference type="InterPro" id="IPR007146">
    <property type="entry name" value="Sas10/Utp3/C1D"/>
</dbReference>
<feature type="region of interest" description="Disordered" evidence="5">
    <location>
        <begin position="409"/>
        <end position="442"/>
    </location>
</feature>
<feature type="domain" description="Sas10 C-terminal" evidence="6">
    <location>
        <begin position="489"/>
        <end position="562"/>
    </location>
</feature>
<dbReference type="GO" id="GO:0032040">
    <property type="term" value="C:small-subunit processome"/>
    <property type="evidence" value="ECO:0007669"/>
    <property type="project" value="EnsemblFungi"/>
</dbReference>
<dbReference type="PANTHER" id="PTHR13237:SF8">
    <property type="entry name" value="SOMETHING ABOUT SILENCING PROTEIN 10"/>
    <property type="match status" value="1"/>
</dbReference>
<dbReference type="OrthoDB" id="1924577at2759"/>